<accession>A0A6M0RJZ5</accession>
<evidence type="ECO:0000313" key="1">
    <source>
        <dbReference type="EMBL" id="NEZ56585.1"/>
    </source>
</evidence>
<evidence type="ECO:0000313" key="2">
    <source>
        <dbReference type="Proteomes" id="UP000481033"/>
    </source>
</evidence>
<dbReference type="EMBL" id="QXHD01000004">
    <property type="protein sequence ID" value="NEZ56585.1"/>
    <property type="molecule type" value="Genomic_DNA"/>
</dbReference>
<dbReference type="AlphaFoldDB" id="A0A6M0RJZ5"/>
<keyword evidence="2" id="KW-1185">Reference proteome</keyword>
<sequence>MSSIFSLIFAVVLVVAVFCWLTGYRLPIRFTAPSLPTGPSSVPRATRQRLMRLVNGNQAVAARLVQRVRSQNPERSEQWCWEKAIYDIERDRRA</sequence>
<reference evidence="1 2" key="1">
    <citation type="journal article" date="2020" name="Microb. Ecol.">
        <title>Ecogenomics of the Marine Benthic Filamentous Cyanobacterium Adonisia.</title>
        <authorList>
            <person name="Walter J.M."/>
            <person name="Coutinho F.H."/>
            <person name="Leomil L."/>
            <person name="Hargreaves P.I."/>
            <person name="Campeao M.E."/>
            <person name="Vieira V.V."/>
            <person name="Silva B.S."/>
            <person name="Fistarol G.O."/>
            <person name="Salomon P.S."/>
            <person name="Sawabe T."/>
            <person name="Mino S."/>
            <person name="Hosokawa M."/>
            <person name="Miyashita H."/>
            <person name="Maruyama F."/>
            <person name="van Verk M.C."/>
            <person name="Dutilh B.E."/>
            <person name="Thompson C.C."/>
            <person name="Thompson F.L."/>
        </authorList>
    </citation>
    <scope>NUCLEOTIDE SEQUENCE [LARGE SCALE GENOMIC DNA]</scope>
    <source>
        <strain evidence="1 2">CCMR0081</strain>
    </source>
</reference>
<organism evidence="1 2">
    <name type="scientific">Adonisia turfae CCMR0081</name>
    <dbReference type="NCBI Taxonomy" id="2292702"/>
    <lineage>
        <taxon>Bacteria</taxon>
        <taxon>Bacillati</taxon>
        <taxon>Cyanobacteriota</taxon>
        <taxon>Adonisia</taxon>
        <taxon>Adonisia turfae</taxon>
    </lineage>
</organism>
<protein>
    <submittedName>
        <fullName evidence="1">Uncharacterized protein</fullName>
    </submittedName>
</protein>
<dbReference type="Proteomes" id="UP000481033">
    <property type="component" value="Unassembled WGS sequence"/>
</dbReference>
<name>A0A6M0RJZ5_9CYAN</name>
<dbReference type="RefSeq" id="WP_163664842.1">
    <property type="nucleotide sequence ID" value="NZ_QXHD01000004.1"/>
</dbReference>
<gene>
    <name evidence="1" type="ORF">DXZ20_13030</name>
</gene>
<comment type="caution">
    <text evidence="1">The sequence shown here is derived from an EMBL/GenBank/DDBJ whole genome shotgun (WGS) entry which is preliminary data.</text>
</comment>
<proteinExistence type="predicted"/>